<proteinExistence type="predicted"/>
<protein>
    <submittedName>
        <fullName evidence="1">Uncharacterized protein</fullName>
    </submittedName>
</protein>
<reference evidence="1 2" key="1">
    <citation type="submission" date="2018-04" db="EMBL/GenBank/DDBJ databases">
        <authorList>
            <person name="Vogel A."/>
        </authorList>
    </citation>
    <scope>NUCLEOTIDE SEQUENCE [LARGE SCALE GENOMIC DNA]</scope>
</reference>
<sequence length="99" mass="11378">MVTSAGIRDLPANSFMPFSLTWPNLRCHKLGEVFSSTAFNSLVHTFKCVLYKVQQSLPRATNKDANDTRFLYVENPFDVKDKNHGTYRESALFFSYYAN</sequence>
<dbReference type="AlphaFoldDB" id="A0A484NJH2"/>
<organism evidence="1 2">
    <name type="scientific">Cuscuta campestris</name>
    <dbReference type="NCBI Taxonomy" id="132261"/>
    <lineage>
        <taxon>Eukaryota</taxon>
        <taxon>Viridiplantae</taxon>
        <taxon>Streptophyta</taxon>
        <taxon>Embryophyta</taxon>
        <taxon>Tracheophyta</taxon>
        <taxon>Spermatophyta</taxon>
        <taxon>Magnoliopsida</taxon>
        <taxon>eudicotyledons</taxon>
        <taxon>Gunneridae</taxon>
        <taxon>Pentapetalae</taxon>
        <taxon>asterids</taxon>
        <taxon>lamiids</taxon>
        <taxon>Solanales</taxon>
        <taxon>Convolvulaceae</taxon>
        <taxon>Cuscuteae</taxon>
        <taxon>Cuscuta</taxon>
        <taxon>Cuscuta subgen. Grammica</taxon>
        <taxon>Cuscuta sect. Cleistogrammica</taxon>
    </lineage>
</organism>
<evidence type="ECO:0000313" key="2">
    <source>
        <dbReference type="Proteomes" id="UP000595140"/>
    </source>
</evidence>
<name>A0A484NJH2_9ASTE</name>
<dbReference type="Proteomes" id="UP000595140">
    <property type="component" value="Unassembled WGS sequence"/>
</dbReference>
<keyword evidence="2" id="KW-1185">Reference proteome</keyword>
<gene>
    <name evidence="1" type="ORF">CCAM_LOCUS42939</name>
</gene>
<evidence type="ECO:0000313" key="1">
    <source>
        <dbReference type="EMBL" id="VFR01164.1"/>
    </source>
</evidence>
<accession>A0A484NJH2</accession>
<dbReference type="EMBL" id="OOIL02006729">
    <property type="protein sequence ID" value="VFR01164.1"/>
    <property type="molecule type" value="Genomic_DNA"/>
</dbReference>